<name>A0A9P9G156_FUSSL</name>
<gene>
    <name evidence="8" type="ORF">B0J15DRAFT_575745</name>
</gene>
<feature type="transmembrane region" description="Helical" evidence="6">
    <location>
        <begin position="142"/>
        <end position="166"/>
    </location>
</feature>
<feature type="transmembrane region" description="Helical" evidence="6">
    <location>
        <begin position="281"/>
        <end position="306"/>
    </location>
</feature>
<dbReference type="OrthoDB" id="2585655at2759"/>
<dbReference type="InterPro" id="IPR036259">
    <property type="entry name" value="MFS_trans_sf"/>
</dbReference>
<dbReference type="PROSITE" id="PS50850">
    <property type="entry name" value="MFS"/>
    <property type="match status" value="1"/>
</dbReference>
<dbReference type="Pfam" id="PF07690">
    <property type="entry name" value="MFS_1"/>
    <property type="match status" value="1"/>
</dbReference>
<keyword evidence="2 6" id="KW-0812">Transmembrane</keyword>
<evidence type="ECO:0000313" key="8">
    <source>
        <dbReference type="EMBL" id="KAH7230303.1"/>
    </source>
</evidence>
<keyword evidence="9" id="KW-1185">Reference proteome</keyword>
<feature type="transmembrane region" description="Helical" evidence="6">
    <location>
        <begin position="7"/>
        <end position="27"/>
    </location>
</feature>
<evidence type="ECO:0000256" key="1">
    <source>
        <dbReference type="ARBA" id="ARBA00004141"/>
    </source>
</evidence>
<proteinExistence type="predicted"/>
<feature type="transmembrane region" description="Helical" evidence="6">
    <location>
        <begin position="456"/>
        <end position="476"/>
    </location>
</feature>
<dbReference type="EMBL" id="JAGTJS010000039">
    <property type="protein sequence ID" value="KAH7230303.1"/>
    <property type="molecule type" value="Genomic_DNA"/>
</dbReference>
<evidence type="ECO:0000256" key="5">
    <source>
        <dbReference type="ARBA" id="ARBA00023180"/>
    </source>
</evidence>
<dbReference type="SUPFAM" id="SSF103473">
    <property type="entry name" value="MFS general substrate transporter"/>
    <property type="match status" value="1"/>
</dbReference>
<feature type="transmembrane region" description="Helical" evidence="6">
    <location>
        <begin position="388"/>
        <end position="414"/>
    </location>
</feature>
<dbReference type="PANTHER" id="PTHR23502">
    <property type="entry name" value="MAJOR FACILITATOR SUPERFAMILY"/>
    <property type="match status" value="1"/>
</dbReference>
<feature type="transmembrane region" description="Helical" evidence="6">
    <location>
        <begin position="318"/>
        <end position="340"/>
    </location>
</feature>
<dbReference type="Proteomes" id="UP000736672">
    <property type="component" value="Unassembled WGS sequence"/>
</dbReference>
<keyword evidence="4 6" id="KW-0472">Membrane</keyword>
<reference evidence="8" key="1">
    <citation type="journal article" date="2021" name="Nat. Commun.">
        <title>Genetic determinants of endophytism in the Arabidopsis root mycobiome.</title>
        <authorList>
            <person name="Mesny F."/>
            <person name="Miyauchi S."/>
            <person name="Thiergart T."/>
            <person name="Pickel B."/>
            <person name="Atanasova L."/>
            <person name="Karlsson M."/>
            <person name="Huettel B."/>
            <person name="Barry K.W."/>
            <person name="Haridas S."/>
            <person name="Chen C."/>
            <person name="Bauer D."/>
            <person name="Andreopoulos W."/>
            <person name="Pangilinan J."/>
            <person name="LaButti K."/>
            <person name="Riley R."/>
            <person name="Lipzen A."/>
            <person name="Clum A."/>
            <person name="Drula E."/>
            <person name="Henrissat B."/>
            <person name="Kohler A."/>
            <person name="Grigoriev I.V."/>
            <person name="Martin F.M."/>
            <person name="Hacquard S."/>
        </authorList>
    </citation>
    <scope>NUCLEOTIDE SEQUENCE</scope>
    <source>
        <strain evidence="8">FSSC 5 MPI-SDFR-AT-0091</strain>
    </source>
</reference>
<dbReference type="InterPro" id="IPR020846">
    <property type="entry name" value="MFS_dom"/>
</dbReference>
<comment type="subcellular location">
    <subcellularLocation>
        <location evidence="1">Membrane</location>
        <topology evidence="1">Multi-pass membrane protein</topology>
    </subcellularLocation>
</comment>
<evidence type="ECO:0000256" key="6">
    <source>
        <dbReference type="SAM" id="Phobius"/>
    </source>
</evidence>
<dbReference type="GO" id="GO:0022857">
    <property type="term" value="F:transmembrane transporter activity"/>
    <property type="evidence" value="ECO:0007669"/>
    <property type="project" value="InterPro"/>
</dbReference>
<comment type="caution">
    <text evidence="8">The sequence shown here is derived from an EMBL/GenBank/DDBJ whole genome shotgun (WGS) entry which is preliminary data.</text>
</comment>
<evidence type="ECO:0000256" key="3">
    <source>
        <dbReference type="ARBA" id="ARBA00022989"/>
    </source>
</evidence>
<feature type="transmembrane region" description="Helical" evidence="6">
    <location>
        <begin position="111"/>
        <end position="130"/>
    </location>
</feature>
<organism evidence="8 9">
    <name type="scientific">Fusarium solani</name>
    <name type="common">Filamentous fungus</name>
    <dbReference type="NCBI Taxonomy" id="169388"/>
    <lineage>
        <taxon>Eukaryota</taxon>
        <taxon>Fungi</taxon>
        <taxon>Dikarya</taxon>
        <taxon>Ascomycota</taxon>
        <taxon>Pezizomycotina</taxon>
        <taxon>Sordariomycetes</taxon>
        <taxon>Hypocreomycetidae</taxon>
        <taxon>Hypocreales</taxon>
        <taxon>Nectriaceae</taxon>
        <taxon>Fusarium</taxon>
        <taxon>Fusarium solani species complex</taxon>
    </lineage>
</organism>
<evidence type="ECO:0000313" key="9">
    <source>
        <dbReference type="Proteomes" id="UP000736672"/>
    </source>
</evidence>
<feature type="transmembrane region" description="Helical" evidence="6">
    <location>
        <begin position="172"/>
        <end position="192"/>
    </location>
</feature>
<feature type="domain" description="Major facilitator superfamily (MFS) profile" evidence="7">
    <location>
        <begin position="17"/>
        <end position="484"/>
    </location>
</feature>
<accession>A0A9P9G156</accession>
<keyword evidence="5" id="KW-0325">Glycoprotein</keyword>
<dbReference type="AlphaFoldDB" id="A0A9P9G156"/>
<evidence type="ECO:0000256" key="4">
    <source>
        <dbReference type="ARBA" id="ARBA00023136"/>
    </source>
</evidence>
<protein>
    <submittedName>
        <fullName evidence="8">Major facilitator superfamily domain-containing protein</fullName>
    </submittedName>
</protein>
<feature type="transmembrane region" description="Helical" evidence="6">
    <location>
        <begin position="82"/>
        <end position="99"/>
    </location>
</feature>
<evidence type="ECO:0000259" key="7">
    <source>
        <dbReference type="PROSITE" id="PS50850"/>
    </source>
</evidence>
<feature type="transmembrane region" description="Helical" evidence="6">
    <location>
        <begin position="361"/>
        <end position="382"/>
    </location>
</feature>
<evidence type="ECO:0000256" key="2">
    <source>
        <dbReference type="ARBA" id="ARBA00022692"/>
    </source>
</evidence>
<dbReference type="InterPro" id="IPR011701">
    <property type="entry name" value="MFS"/>
</dbReference>
<feature type="transmembrane region" description="Helical" evidence="6">
    <location>
        <begin position="56"/>
        <end position="75"/>
    </location>
</feature>
<dbReference type="PANTHER" id="PTHR23502:SF160">
    <property type="entry name" value="MAJOR FACILITATOR SUPERFAMILY (MFS) PROFILE DOMAIN-CONTAINING PROTEIN-RELATED"/>
    <property type="match status" value="1"/>
</dbReference>
<sequence>MVSSSPWSWPLSWRIAILLNVSFYNLWGNMYASGVSPLFELIIKDFHCTQQQASELTTYVLLTLGLSNIFALPVASLIGKRYTILLSLLLFLATNIWSGEAPSYTSLLASRILGGLAGGLIEALGPTIVAETFPKHQWARAMVFYVGFLAAGSALGPIIAGAVAHGVGDWRWYQRILAIAVAVNLLGSIFMLPETTHDSMNMSGPAMVEDGDTDSKAETTVNEFASGSGQEPNPREDGSLSQHLRKEWVKRSFSAYYVKMDWKAALLAFVRPLQLIALPQVLVTTLVFGLTIGWTVIIAVVLAVVYASPPLLWSSLHVGLLSLAPLTGLLIGLPVGGALADMLSNRHARKSRKVHDPAVRLPAVIIGALVSPAGCLVLGYGLRHPHTWIQVCVGWAMLAFGLTGSANVLLTYAVDSLPVRAGDIGTLLNVTKNSLGFGVSYASVSWMQKSGPVSQFATMAGLLWFSYLLVIPLWLYRASLARLMTRWA</sequence>
<dbReference type="GO" id="GO:0005886">
    <property type="term" value="C:plasma membrane"/>
    <property type="evidence" value="ECO:0007669"/>
    <property type="project" value="TreeGrafter"/>
</dbReference>
<keyword evidence="3 6" id="KW-1133">Transmembrane helix</keyword>
<dbReference type="Gene3D" id="1.20.1250.20">
    <property type="entry name" value="MFS general substrate transporter like domains"/>
    <property type="match status" value="1"/>
</dbReference>